<reference evidence="2" key="1">
    <citation type="journal article" date="2019" name="Int. J. Syst. Evol. Microbiol.">
        <title>The Global Catalogue of Microorganisms (GCM) 10K type strain sequencing project: providing services to taxonomists for standard genome sequencing and annotation.</title>
        <authorList>
            <consortium name="The Broad Institute Genomics Platform"/>
            <consortium name="The Broad Institute Genome Sequencing Center for Infectious Disease"/>
            <person name="Wu L."/>
            <person name="Ma J."/>
        </authorList>
    </citation>
    <scope>NUCLEOTIDE SEQUENCE [LARGE SCALE GENOMIC DNA]</scope>
    <source>
        <strain evidence="2">JCM 17923</strain>
    </source>
</reference>
<organism evidence="1 2">
    <name type="scientific">Hymenobacter saemangeumensis</name>
    <dbReference type="NCBI Taxonomy" id="1084522"/>
    <lineage>
        <taxon>Bacteria</taxon>
        <taxon>Pseudomonadati</taxon>
        <taxon>Bacteroidota</taxon>
        <taxon>Cytophagia</taxon>
        <taxon>Cytophagales</taxon>
        <taxon>Hymenobacteraceae</taxon>
        <taxon>Hymenobacter</taxon>
    </lineage>
</organism>
<proteinExistence type="predicted"/>
<dbReference type="EMBL" id="BAABGZ010000013">
    <property type="protein sequence ID" value="GAA4350914.1"/>
    <property type="molecule type" value="Genomic_DNA"/>
</dbReference>
<comment type="caution">
    <text evidence="1">The sequence shown here is derived from an EMBL/GenBank/DDBJ whole genome shotgun (WGS) entry which is preliminary data.</text>
</comment>
<accession>A0ABP8I420</accession>
<evidence type="ECO:0008006" key="3">
    <source>
        <dbReference type="Google" id="ProtNLM"/>
    </source>
</evidence>
<dbReference type="RefSeq" id="WP_345234260.1">
    <property type="nucleotide sequence ID" value="NZ_BAABGZ010000013.1"/>
</dbReference>
<dbReference type="Proteomes" id="UP001501153">
    <property type="component" value="Unassembled WGS sequence"/>
</dbReference>
<gene>
    <name evidence="1" type="ORF">GCM10023185_09090</name>
</gene>
<keyword evidence="2" id="KW-1185">Reference proteome</keyword>
<protein>
    <recommendedName>
        <fullName evidence="3">CBM-cenC domain-containing protein</fullName>
    </recommendedName>
</protein>
<evidence type="ECO:0000313" key="1">
    <source>
        <dbReference type="EMBL" id="GAA4350914.1"/>
    </source>
</evidence>
<evidence type="ECO:0000313" key="2">
    <source>
        <dbReference type="Proteomes" id="UP001501153"/>
    </source>
</evidence>
<dbReference type="Gene3D" id="2.60.120.260">
    <property type="entry name" value="Galactose-binding domain-like"/>
    <property type="match status" value="1"/>
</dbReference>
<sequence>MAALLSAGAALGCSKAKPEAGSWVGDIVTTSDFESVQGWVPGASSISRDHARSGRFADRVDASHEFGLTFQLPLAQASVHTLSGLDIEAWTYLSSLEAPATLQVEVWAHGPGQDPAPLYSEGLLLREQVSDSCKWTKVNKRFALRPGMPGEANLRIFLWSRGGAKPVYLDDIRIKALE</sequence>
<name>A0ABP8I420_9BACT</name>